<dbReference type="EMBL" id="JACIDT010000022">
    <property type="protein sequence ID" value="MBB3928309.1"/>
    <property type="molecule type" value="Genomic_DNA"/>
</dbReference>
<dbReference type="RefSeq" id="WP_188073593.1">
    <property type="nucleotide sequence ID" value="NZ_BSPS01000069.1"/>
</dbReference>
<gene>
    <name evidence="4" type="ORF">GGR43_004053</name>
</gene>
<protein>
    <submittedName>
        <fullName evidence="4">HK97 family phage major capsid protein</fullName>
    </submittedName>
</protein>
<evidence type="ECO:0000313" key="5">
    <source>
        <dbReference type="Proteomes" id="UP000571950"/>
    </source>
</evidence>
<keyword evidence="5" id="KW-1185">Reference proteome</keyword>
<evidence type="ECO:0000313" key="4">
    <source>
        <dbReference type="EMBL" id="MBB3928309.1"/>
    </source>
</evidence>
<dbReference type="AlphaFoldDB" id="A0A7W6BM17"/>
<dbReference type="NCBIfam" id="TIGR01554">
    <property type="entry name" value="major_cap_HK97"/>
    <property type="match status" value="1"/>
</dbReference>
<proteinExistence type="predicted"/>
<dbReference type="InterPro" id="IPR024455">
    <property type="entry name" value="Phage_capsid"/>
</dbReference>
<feature type="region of interest" description="Disordered" evidence="2">
    <location>
        <begin position="61"/>
        <end position="90"/>
    </location>
</feature>
<dbReference type="InterPro" id="IPR054612">
    <property type="entry name" value="Phage_capsid-like_C"/>
</dbReference>
<dbReference type="Proteomes" id="UP000571950">
    <property type="component" value="Unassembled WGS sequence"/>
</dbReference>
<sequence>MSLADLQEKRGRLVTEARAALEEIKSNTDESRAAELEQRHDAIMAEFDQVEANIAREERVAAAEARAAEARERNRPHQPNGEARGQDQGETVEYRTAFAKALCGPLEDLTAEERAVLQQGRAEFRAQTAGTTTAGGFTVPTELANQIIKSMLAYGPMYDPGVTTEMVTASGNPIKIPTVDDTAVTAEKHTEATALTDDGGKDVTFGQKSLDAYAYDTEFVRWSWELDQDSIFNMEALLGQLLGERLGRIANRELTIGDGTGDPNGIVTASSLGVTTASATAVTADELLDLIHSVDPAYRIGPKVGFMFNDSTLKAIRKLKDGQGNFLWQMGDVQKGVPGSLLGYNYHINQAMGSIPAAAAATRVALFGDFGKYFVRKVGSPVIGVLRERFWPDMGIAGLIRFDGELGDTAAVKHMITKAT</sequence>
<dbReference type="SUPFAM" id="SSF56563">
    <property type="entry name" value="Major capsid protein gp5"/>
    <property type="match status" value="1"/>
</dbReference>
<evidence type="ECO:0000256" key="2">
    <source>
        <dbReference type="SAM" id="MobiDB-lite"/>
    </source>
</evidence>
<reference evidence="4 5" key="1">
    <citation type="submission" date="2020-08" db="EMBL/GenBank/DDBJ databases">
        <title>Genomic Encyclopedia of Type Strains, Phase IV (KMG-IV): sequencing the most valuable type-strain genomes for metagenomic binning, comparative biology and taxonomic classification.</title>
        <authorList>
            <person name="Goeker M."/>
        </authorList>
    </citation>
    <scope>NUCLEOTIDE SEQUENCE [LARGE SCALE GENOMIC DNA]</scope>
    <source>
        <strain evidence="4 5">DSM 26189</strain>
    </source>
</reference>
<dbReference type="Pfam" id="PF05065">
    <property type="entry name" value="Phage_capsid"/>
    <property type="match status" value="1"/>
</dbReference>
<organism evidence="4 5">
    <name type="scientific">Sphingobium jiangsuense</name>
    <dbReference type="NCBI Taxonomy" id="870476"/>
    <lineage>
        <taxon>Bacteria</taxon>
        <taxon>Pseudomonadati</taxon>
        <taxon>Pseudomonadota</taxon>
        <taxon>Alphaproteobacteria</taxon>
        <taxon>Sphingomonadales</taxon>
        <taxon>Sphingomonadaceae</taxon>
        <taxon>Sphingobium</taxon>
    </lineage>
</organism>
<evidence type="ECO:0000259" key="3">
    <source>
        <dbReference type="Pfam" id="PF05065"/>
    </source>
</evidence>
<feature type="domain" description="Phage capsid-like C-terminal" evidence="3">
    <location>
        <begin position="135"/>
        <end position="415"/>
    </location>
</feature>
<evidence type="ECO:0000256" key="1">
    <source>
        <dbReference type="ARBA" id="ARBA00004328"/>
    </source>
</evidence>
<comment type="caution">
    <text evidence="4">The sequence shown here is derived from an EMBL/GenBank/DDBJ whole genome shotgun (WGS) entry which is preliminary data.</text>
</comment>
<comment type="subcellular location">
    <subcellularLocation>
        <location evidence="1">Virion</location>
    </subcellularLocation>
</comment>
<dbReference type="Gene3D" id="3.30.2320.10">
    <property type="entry name" value="hypothetical protein PF0899 domain"/>
    <property type="match status" value="1"/>
</dbReference>
<accession>A0A7W6BM17</accession>
<name>A0A7W6BM17_9SPHN</name>
<feature type="compositionally biased region" description="Basic and acidic residues" evidence="2">
    <location>
        <begin position="61"/>
        <end position="75"/>
    </location>
</feature>